<evidence type="ECO:0000256" key="1">
    <source>
        <dbReference type="SAM" id="MobiDB-lite"/>
    </source>
</evidence>
<reference evidence="2 3" key="1">
    <citation type="submission" date="2021-06" db="EMBL/GenBank/DDBJ databases">
        <title>Caerostris extrusa draft genome.</title>
        <authorList>
            <person name="Kono N."/>
            <person name="Arakawa K."/>
        </authorList>
    </citation>
    <scope>NUCLEOTIDE SEQUENCE [LARGE SCALE GENOMIC DNA]</scope>
</reference>
<proteinExistence type="predicted"/>
<comment type="caution">
    <text evidence="2">The sequence shown here is derived from an EMBL/GenBank/DDBJ whole genome shotgun (WGS) entry which is preliminary data.</text>
</comment>
<organism evidence="2 3">
    <name type="scientific">Caerostris extrusa</name>
    <name type="common">Bark spider</name>
    <name type="synonym">Caerostris bankana</name>
    <dbReference type="NCBI Taxonomy" id="172846"/>
    <lineage>
        <taxon>Eukaryota</taxon>
        <taxon>Metazoa</taxon>
        <taxon>Ecdysozoa</taxon>
        <taxon>Arthropoda</taxon>
        <taxon>Chelicerata</taxon>
        <taxon>Arachnida</taxon>
        <taxon>Araneae</taxon>
        <taxon>Araneomorphae</taxon>
        <taxon>Entelegynae</taxon>
        <taxon>Araneoidea</taxon>
        <taxon>Araneidae</taxon>
        <taxon>Caerostris</taxon>
    </lineage>
</organism>
<name>A0AAV4RUY9_CAEEX</name>
<dbReference type="Proteomes" id="UP001054945">
    <property type="component" value="Unassembled WGS sequence"/>
</dbReference>
<gene>
    <name evidence="2" type="ORF">CEXT_663441</name>
</gene>
<dbReference type="EMBL" id="BPLR01008432">
    <property type="protein sequence ID" value="GIY24621.1"/>
    <property type="molecule type" value="Genomic_DNA"/>
</dbReference>
<feature type="compositionally biased region" description="Basic and acidic residues" evidence="1">
    <location>
        <begin position="19"/>
        <end position="28"/>
    </location>
</feature>
<accession>A0AAV4RUY9</accession>
<protein>
    <submittedName>
        <fullName evidence="2">Uncharacterized protein</fullName>
    </submittedName>
</protein>
<evidence type="ECO:0000313" key="3">
    <source>
        <dbReference type="Proteomes" id="UP001054945"/>
    </source>
</evidence>
<sequence>MNEQKSKSKRRTTSPAAEAKSRRLESSEKSSGQKSDSLKKSSEKSSSPKSKESVAKQPYKTKWEPTTSSDASFQVCPPKKEEALQPSTPPVRFKDLLDNREKIVDHLFRTVTGTALEEIIPDYLKVHVNENLIFRIVFLKLRYESFTGYITNHHTGRITNLIKIRYESSINYVTEHHTSYVDDS</sequence>
<evidence type="ECO:0000313" key="2">
    <source>
        <dbReference type="EMBL" id="GIY24621.1"/>
    </source>
</evidence>
<dbReference type="AlphaFoldDB" id="A0AAV4RUY9"/>
<keyword evidence="3" id="KW-1185">Reference proteome</keyword>
<feature type="region of interest" description="Disordered" evidence="1">
    <location>
        <begin position="1"/>
        <end position="87"/>
    </location>
</feature>